<dbReference type="InterPro" id="IPR050838">
    <property type="entry name" value="Ketopantoate_reductase"/>
</dbReference>
<dbReference type="UniPathway" id="UPA00028">
    <property type="reaction ID" value="UER00004"/>
</dbReference>
<dbReference type="NCBIfam" id="TIGR00745">
    <property type="entry name" value="apbA_panE"/>
    <property type="match status" value="1"/>
</dbReference>
<keyword evidence="7 11" id="KW-0521">NADP</keyword>
<dbReference type="InterPro" id="IPR013328">
    <property type="entry name" value="6PGD_dom2"/>
</dbReference>
<dbReference type="InterPro" id="IPR008927">
    <property type="entry name" value="6-PGluconate_DH-like_C_sf"/>
</dbReference>
<dbReference type="InterPro" id="IPR013752">
    <property type="entry name" value="KPA_reductase"/>
</dbReference>
<dbReference type="GO" id="GO:0008677">
    <property type="term" value="F:2-dehydropantoate 2-reductase activity"/>
    <property type="evidence" value="ECO:0007669"/>
    <property type="project" value="UniProtKB-EC"/>
</dbReference>
<evidence type="ECO:0000256" key="2">
    <source>
        <dbReference type="ARBA" id="ARBA00004994"/>
    </source>
</evidence>
<keyword evidence="8 11" id="KW-0560">Oxidoreductase</keyword>
<dbReference type="SUPFAM" id="SSF48179">
    <property type="entry name" value="6-phosphogluconate dehydrogenase C-terminal domain-like"/>
    <property type="match status" value="1"/>
</dbReference>
<evidence type="ECO:0000256" key="8">
    <source>
        <dbReference type="ARBA" id="ARBA00023002"/>
    </source>
</evidence>
<name>A0A1Y3MJ54_9BACI</name>
<evidence type="ECO:0000256" key="11">
    <source>
        <dbReference type="RuleBase" id="RU362068"/>
    </source>
</evidence>
<dbReference type="NCBIfam" id="NF005093">
    <property type="entry name" value="PRK06522.2-4"/>
    <property type="match status" value="1"/>
</dbReference>
<gene>
    <name evidence="14" type="ORF">BW425_00670</name>
</gene>
<evidence type="ECO:0000256" key="3">
    <source>
        <dbReference type="ARBA" id="ARBA00007870"/>
    </source>
</evidence>
<dbReference type="EC" id="1.1.1.169" evidence="4 11"/>
<evidence type="ECO:0000256" key="4">
    <source>
        <dbReference type="ARBA" id="ARBA00013014"/>
    </source>
</evidence>
<evidence type="ECO:0000313" key="15">
    <source>
        <dbReference type="Proteomes" id="UP000195321"/>
    </source>
</evidence>
<dbReference type="Gene3D" id="3.40.50.720">
    <property type="entry name" value="NAD(P)-binding Rossmann-like Domain"/>
    <property type="match status" value="1"/>
</dbReference>
<evidence type="ECO:0000259" key="13">
    <source>
        <dbReference type="Pfam" id="PF08546"/>
    </source>
</evidence>
<protein>
    <recommendedName>
        <fullName evidence="5 11">2-dehydropantoate 2-reductase</fullName>
        <ecNumber evidence="4 11">1.1.1.169</ecNumber>
    </recommendedName>
    <alternativeName>
        <fullName evidence="9 11">Ketopantoate reductase</fullName>
    </alternativeName>
</protein>
<accession>A0A1Y3MJ54</accession>
<dbReference type="GO" id="GO:0050661">
    <property type="term" value="F:NADP binding"/>
    <property type="evidence" value="ECO:0007669"/>
    <property type="project" value="TreeGrafter"/>
</dbReference>
<evidence type="ECO:0000256" key="9">
    <source>
        <dbReference type="ARBA" id="ARBA00032024"/>
    </source>
</evidence>
<keyword evidence="6 11" id="KW-0566">Pantothenate biosynthesis</keyword>
<evidence type="ECO:0000256" key="10">
    <source>
        <dbReference type="ARBA" id="ARBA00048793"/>
    </source>
</evidence>
<dbReference type="InterPro" id="IPR036291">
    <property type="entry name" value="NAD(P)-bd_dom_sf"/>
</dbReference>
<comment type="pathway">
    <text evidence="2 11">Cofactor biosynthesis; (R)-pantothenate biosynthesis; (R)-pantoate from 3-methyl-2-oxobutanoate: step 2/2.</text>
</comment>
<dbReference type="Gene3D" id="1.10.1040.10">
    <property type="entry name" value="N-(1-d-carboxylethyl)-l-norvaline Dehydrogenase, domain 2"/>
    <property type="match status" value="1"/>
</dbReference>
<evidence type="ECO:0000256" key="6">
    <source>
        <dbReference type="ARBA" id="ARBA00022655"/>
    </source>
</evidence>
<reference evidence="14 15" key="1">
    <citation type="submission" date="2017-02" db="EMBL/GenBank/DDBJ databases">
        <title>Bacillus pseudomycoides isolate FSL K6-0042.</title>
        <authorList>
            <person name="Kovac J."/>
        </authorList>
    </citation>
    <scope>NUCLEOTIDE SEQUENCE [LARGE SCALE GENOMIC DNA]</scope>
    <source>
        <strain evidence="14 15">FSL K6-0042</strain>
    </source>
</reference>
<dbReference type="Pfam" id="PF02558">
    <property type="entry name" value="ApbA"/>
    <property type="match status" value="1"/>
</dbReference>
<comment type="caution">
    <text evidence="14">The sequence shown here is derived from an EMBL/GenBank/DDBJ whole genome shotgun (WGS) entry which is preliminary data.</text>
</comment>
<dbReference type="InterPro" id="IPR003710">
    <property type="entry name" value="ApbA"/>
</dbReference>
<dbReference type="PANTHER" id="PTHR43765">
    <property type="entry name" value="2-DEHYDROPANTOATE 2-REDUCTASE-RELATED"/>
    <property type="match status" value="1"/>
</dbReference>
<evidence type="ECO:0000256" key="5">
    <source>
        <dbReference type="ARBA" id="ARBA00019465"/>
    </source>
</evidence>
<dbReference type="GO" id="GO:0015940">
    <property type="term" value="P:pantothenate biosynthetic process"/>
    <property type="evidence" value="ECO:0007669"/>
    <property type="project" value="UniProtKB-UniPathway"/>
</dbReference>
<sequence length="312" mass="35399">MITGYLSSLYSLGDSEGIEMKIGIVGPGAIGLLFAFYLKKNKQDVTLFTRTVEQTEKLMQEGISCIRKGRKETVFPNVTPLESIVGEQMDYTFIAVKQYHLANILPFIKGQRQIIFLQNGMSHLDILHEIKCENVAVGIVEHGAKKENEYTVHHTGVGVTKFGVVNGDWSQFESLLDCFSSKYFSVQVEEDWKQTMSYKLVINACINPLTALFGIQNGELLSNPFFYKVMEQIFQEVMFLVGEKKKEEMWQLVCHVCETTSSNTSSMLADVKENRETEIDAIIGYAIEEARKQRKQVPTLQFLYNSIKGLEV</sequence>
<dbReference type="GO" id="GO:0005737">
    <property type="term" value="C:cytoplasm"/>
    <property type="evidence" value="ECO:0007669"/>
    <property type="project" value="TreeGrafter"/>
</dbReference>
<proteinExistence type="inferred from homology"/>
<comment type="similarity">
    <text evidence="3 11">Belongs to the ketopantoate reductase family.</text>
</comment>
<organism evidence="14 15">
    <name type="scientific">Bacillus pseudomycoides</name>
    <dbReference type="NCBI Taxonomy" id="64104"/>
    <lineage>
        <taxon>Bacteria</taxon>
        <taxon>Bacillati</taxon>
        <taxon>Bacillota</taxon>
        <taxon>Bacilli</taxon>
        <taxon>Bacillales</taxon>
        <taxon>Bacillaceae</taxon>
        <taxon>Bacillus</taxon>
        <taxon>Bacillus cereus group</taxon>
    </lineage>
</organism>
<dbReference type="Pfam" id="PF08546">
    <property type="entry name" value="ApbA_C"/>
    <property type="match status" value="1"/>
</dbReference>
<evidence type="ECO:0000313" key="14">
    <source>
        <dbReference type="EMBL" id="OUM50465.1"/>
    </source>
</evidence>
<comment type="function">
    <text evidence="1 11">Catalyzes the NADPH-dependent reduction of ketopantoate into pantoic acid.</text>
</comment>
<dbReference type="AlphaFoldDB" id="A0A1Y3MJ54"/>
<dbReference type="EMBL" id="MWPX01000001">
    <property type="protein sequence ID" value="OUM50465.1"/>
    <property type="molecule type" value="Genomic_DNA"/>
</dbReference>
<feature type="domain" description="Ketopantoate reductase C-terminal" evidence="13">
    <location>
        <begin position="191"/>
        <end position="311"/>
    </location>
</feature>
<dbReference type="Proteomes" id="UP000195321">
    <property type="component" value="Unassembled WGS sequence"/>
</dbReference>
<feature type="domain" description="Ketopantoate reductase N-terminal" evidence="12">
    <location>
        <begin position="22"/>
        <end position="166"/>
    </location>
</feature>
<dbReference type="SUPFAM" id="SSF51735">
    <property type="entry name" value="NAD(P)-binding Rossmann-fold domains"/>
    <property type="match status" value="1"/>
</dbReference>
<evidence type="ECO:0000256" key="7">
    <source>
        <dbReference type="ARBA" id="ARBA00022857"/>
    </source>
</evidence>
<evidence type="ECO:0000256" key="1">
    <source>
        <dbReference type="ARBA" id="ARBA00002919"/>
    </source>
</evidence>
<dbReference type="InterPro" id="IPR013332">
    <property type="entry name" value="KPR_N"/>
</dbReference>
<dbReference type="PANTHER" id="PTHR43765:SF2">
    <property type="entry name" value="2-DEHYDROPANTOATE 2-REDUCTASE"/>
    <property type="match status" value="1"/>
</dbReference>
<evidence type="ECO:0000259" key="12">
    <source>
        <dbReference type="Pfam" id="PF02558"/>
    </source>
</evidence>
<comment type="catalytic activity">
    <reaction evidence="10 11">
        <text>(R)-pantoate + NADP(+) = 2-dehydropantoate + NADPH + H(+)</text>
        <dbReference type="Rhea" id="RHEA:16233"/>
        <dbReference type="ChEBI" id="CHEBI:11561"/>
        <dbReference type="ChEBI" id="CHEBI:15378"/>
        <dbReference type="ChEBI" id="CHEBI:15980"/>
        <dbReference type="ChEBI" id="CHEBI:57783"/>
        <dbReference type="ChEBI" id="CHEBI:58349"/>
        <dbReference type="EC" id="1.1.1.169"/>
    </reaction>
</comment>